<proteinExistence type="predicted"/>
<organism evidence="1 2">
    <name type="scientific">Enterococcus thailandicus</name>
    <dbReference type="NCBI Taxonomy" id="417368"/>
    <lineage>
        <taxon>Bacteria</taxon>
        <taxon>Bacillati</taxon>
        <taxon>Bacillota</taxon>
        <taxon>Bacilli</taxon>
        <taxon>Lactobacillales</taxon>
        <taxon>Enterococcaceae</taxon>
        <taxon>Enterococcus</taxon>
    </lineage>
</organism>
<sequence length="114" mass="12524">MANENVVSLLEHKKFRNEHGGGSSGGGDMTKYVTKEELDVSISKVLTEINENHVETTNLITLSNKTIDHNQAILEEKLNYQNENVNKVDGKVNTIIVIGVSSILIPILLKLIGV</sequence>
<keyword evidence="2" id="KW-1185">Reference proteome</keyword>
<dbReference type="Proteomes" id="UP000078516">
    <property type="component" value="Unassembled WGS sequence"/>
</dbReference>
<dbReference type="EMBL" id="LWMN01000001">
    <property type="protein sequence ID" value="OAQ57101.1"/>
    <property type="molecule type" value="Genomic_DNA"/>
</dbReference>
<gene>
    <name evidence="1" type="ORF">A6E74_01650</name>
</gene>
<dbReference type="AlphaFoldDB" id="A0A179EV58"/>
<dbReference type="RefSeq" id="WP_067481099.1">
    <property type="nucleotide sequence ID" value="NZ_LWMN01000001.1"/>
</dbReference>
<evidence type="ECO:0000313" key="1">
    <source>
        <dbReference type="EMBL" id="OAQ57101.1"/>
    </source>
</evidence>
<protein>
    <submittedName>
        <fullName evidence="1">Uncharacterized protein</fullName>
    </submittedName>
</protein>
<evidence type="ECO:0000313" key="2">
    <source>
        <dbReference type="Proteomes" id="UP000078516"/>
    </source>
</evidence>
<reference evidence="1 2" key="1">
    <citation type="submission" date="2016-04" db="EMBL/GenBank/DDBJ databases">
        <title>Draft genome of an Enterococcus thailandicus strain isolated from bovine feces.</title>
        <authorList>
            <person name="Beukers A.G."/>
            <person name="Zaheer R."/>
            <person name="Goji N."/>
            <person name="Cook S.R."/>
            <person name="Amoako K."/>
            <person name="Chaves A.V."/>
            <person name="Ward M.P."/>
            <person name="Mcallister T.A."/>
        </authorList>
    </citation>
    <scope>NUCLEOTIDE SEQUENCE [LARGE SCALE GENOMIC DNA]</scope>
    <source>
        <strain evidence="1 2">F0711D 46</strain>
    </source>
</reference>
<accession>A0A179EV58</accession>
<comment type="caution">
    <text evidence="1">The sequence shown here is derived from an EMBL/GenBank/DDBJ whole genome shotgun (WGS) entry which is preliminary data.</text>
</comment>
<name>A0A179EV58_ENTTH</name>